<feature type="chain" id="PRO_5012890186" evidence="1">
    <location>
        <begin position="17"/>
        <end position="150"/>
    </location>
</feature>
<reference evidence="2 3" key="1">
    <citation type="submission" date="2017-02" db="EMBL/GenBank/DDBJ databases">
        <title>Whole genome shotgun sequence of Pantoea agglomerans strain AS1 isolated from a cycad, Zamia floridana in Central Florida, USA.</title>
        <authorList>
            <person name="Lata P."/>
            <person name="Govindarajan S."/>
            <person name="Qi F."/>
            <person name="Li J.-L."/>
            <person name="Maurya S.K."/>
            <person name="Sahoo M.K."/>
        </authorList>
    </citation>
    <scope>NUCLEOTIDE SEQUENCE [LARGE SCALE GENOMIC DNA]</scope>
    <source>
        <strain evidence="2 3">AS1</strain>
    </source>
</reference>
<dbReference type="Proteomes" id="UP000192769">
    <property type="component" value="Unassembled WGS sequence"/>
</dbReference>
<keyword evidence="1" id="KW-0732">Signal</keyword>
<protein>
    <submittedName>
        <fullName evidence="2">Uncharacterized protein</fullName>
    </submittedName>
</protein>
<evidence type="ECO:0000313" key="3">
    <source>
        <dbReference type="Proteomes" id="UP000192769"/>
    </source>
</evidence>
<gene>
    <name evidence="2" type="ORF">B2J69_17655</name>
</gene>
<proteinExistence type="predicted"/>
<comment type="caution">
    <text evidence="2">The sequence shown here is derived from an EMBL/GenBank/DDBJ whole genome shotgun (WGS) entry which is preliminary data.</text>
</comment>
<organism evidence="2 3">
    <name type="scientific">Pantoea latae</name>
    <dbReference type="NCBI Taxonomy" id="1964541"/>
    <lineage>
        <taxon>Bacteria</taxon>
        <taxon>Pseudomonadati</taxon>
        <taxon>Pseudomonadota</taxon>
        <taxon>Gammaproteobacteria</taxon>
        <taxon>Enterobacterales</taxon>
        <taxon>Erwiniaceae</taxon>
        <taxon>Pantoea</taxon>
    </lineage>
</organism>
<dbReference type="AlphaFoldDB" id="A0A1V9DCM7"/>
<keyword evidence="3" id="KW-1185">Reference proteome</keyword>
<evidence type="ECO:0000256" key="1">
    <source>
        <dbReference type="SAM" id="SignalP"/>
    </source>
</evidence>
<dbReference type="OrthoDB" id="6555706at2"/>
<dbReference type="RefSeq" id="WP_081140940.1">
    <property type="nucleotide sequence ID" value="NZ_MWUE01000026.1"/>
</dbReference>
<accession>A0A1V9DCM7</accession>
<dbReference type="EMBL" id="MWUE01000026">
    <property type="protein sequence ID" value="OQP31640.1"/>
    <property type="molecule type" value="Genomic_DNA"/>
</dbReference>
<feature type="signal peptide" evidence="1">
    <location>
        <begin position="1"/>
        <end position="16"/>
    </location>
</feature>
<name>A0A1V9DCM7_9GAMM</name>
<sequence length="150" mass="16581">MKWIAILFMLPGFALAKPTPDTVVKHRLTPSDWQYVIQKIAAGDRSWLDAVPGLALKADRKQADQLEEALATALPVNPEGVLATLHRLDAGSYPEMSGTNIVCVRKVVQPGREAADYYIAARRALLSEPSGAECLWNLEAVWEEVNQQEK</sequence>
<evidence type="ECO:0000313" key="2">
    <source>
        <dbReference type="EMBL" id="OQP31640.1"/>
    </source>
</evidence>